<reference evidence="2 3" key="1">
    <citation type="submission" date="2024-09" db="EMBL/GenBank/DDBJ databases">
        <authorList>
            <person name="Salinas-Garcia M.A."/>
            <person name="Prieme A."/>
        </authorList>
    </citation>
    <scope>NUCLEOTIDE SEQUENCE [LARGE SCALE GENOMIC DNA]</scope>
    <source>
        <strain evidence="2 3">DSM 21081</strain>
    </source>
</reference>
<organism evidence="2 3">
    <name type="scientific">Arthrobacter halodurans</name>
    <dbReference type="NCBI Taxonomy" id="516699"/>
    <lineage>
        <taxon>Bacteria</taxon>
        <taxon>Bacillati</taxon>
        <taxon>Actinomycetota</taxon>
        <taxon>Actinomycetes</taxon>
        <taxon>Micrococcales</taxon>
        <taxon>Micrococcaceae</taxon>
        <taxon>Arthrobacter</taxon>
    </lineage>
</organism>
<sequence>MDNNEGLPPRNVSKDEYHFDDCEFDKSVSTINSRYSSVMTFLQQRRVFHATNEFGKILHTAQDLYSHANWVELGYPRDPRRPEKPEASDLVSFSGTKSAVDSSWTVPKGGSIVASDIILANDDWSPPLGWRIKKHGAGDFQSVLYNSTGVRQGRLLETGKGFLDGECSIPTAGYGGFTHEELNKDSPTNAKYKKARALAELQTANEWCRLVAKAGRADRDGLLLAMLVRPGANPHPANTRCRPVPDFNDAFHHRVTVAVESVQIRNDGDDSGSGEIQLSAAFYDNPQAFHKSVHKENRGGPMSLNTGALVPTKQLPEPMTMCVQRGTSVNWALHGWDNDEIGSEPNSNLFDDKGRFADSLLTGGRAKFSSEASGSLPLAWQDFNVRIRITQGGRC</sequence>
<name>A0ABV4UQW7_9MICC</name>
<dbReference type="RefSeq" id="WP_373973229.1">
    <property type="nucleotide sequence ID" value="NZ_JBHDLJ010000017.1"/>
</dbReference>
<dbReference type="Proteomes" id="UP001575652">
    <property type="component" value="Unassembled WGS sequence"/>
</dbReference>
<evidence type="ECO:0000259" key="1">
    <source>
        <dbReference type="Pfam" id="PF25107"/>
    </source>
</evidence>
<proteinExistence type="predicted"/>
<evidence type="ECO:0000313" key="3">
    <source>
        <dbReference type="Proteomes" id="UP001575652"/>
    </source>
</evidence>
<dbReference type="EMBL" id="JBHDLJ010000017">
    <property type="protein sequence ID" value="MFB0836052.1"/>
    <property type="molecule type" value="Genomic_DNA"/>
</dbReference>
<protein>
    <recommendedName>
        <fullName evidence="1">VWA7 N-terminal domain-containing protein</fullName>
    </recommendedName>
</protein>
<evidence type="ECO:0000313" key="2">
    <source>
        <dbReference type="EMBL" id="MFB0836052.1"/>
    </source>
</evidence>
<dbReference type="Pfam" id="PF25107">
    <property type="entry name" value="VWA7_N"/>
    <property type="match status" value="1"/>
</dbReference>
<comment type="caution">
    <text evidence="2">The sequence shown here is derived from an EMBL/GenBank/DDBJ whole genome shotgun (WGS) entry which is preliminary data.</text>
</comment>
<keyword evidence="3" id="KW-1185">Reference proteome</keyword>
<feature type="domain" description="VWA7 N-terminal" evidence="1">
    <location>
        <begin position="14"/>
        <end position="75"/>
    </location>
</feature>
<gene>
    <name evidence="2" type="ORF">ACETWP_15790</name>
</gene>
<dbReference type="InterPro" id="IPR056862">
    <property type="entry name" value="VWA7_N"/>
</dbReference>
<accession>A0ABV4UQW7</accession>